<keyword evidence="2" id="KW-1185">Reference proteome</keyword>
<sequence>MLIYKMATMMRQLQSQGLSQQEAATKLGIRTQLGGLGMTLRPKAVKTK</sequence>
<accession>A0ABY6YYX7</accession>
<protein>
    <submittedName>
        <fullName evidence="1">Uncharacterized protein</fullName>
    </submittedName>
</protein>
<dbReference type="Proteomes" id="UP001164803">
    <property type="component" value="Chromosome"/>
</dbReference>
<dbReference type="EMBL" id="CP104064">
    <property type="protein sequence ID" value="WAH35647.1"/>
    <property type="molecule type" value="Genomic_DNA"/>
</dbReference>
<evidence type="ECO:0000313" key="1">
    <source>
        <dbReference type="EMBL" id="WAH35647.1"/>
    </source>
</evidence>
<reference evidence="1" key="1">
    <citation type="submission" date="2022-08" db="EMBL/GenBank/DDBJ databases">
        <title>Alicyclobacillus dauci DSM2870, complete genome.</title>
        <authorList>
            <person name="Wang Q."/>
            <person name="Cai R."/>
            <person name="Wang Z."/>
        </authorList>
    </citation>
    <scope>NUCLEOTIDE SEQUENCE</scope>
    <source>
        <strain evidence="1">DSM 28700</strain>
    </source>
</reference>
<evidence type="ECO:0000313" key="2">
    <source>
        <dbReference type="Proteomes" id="UP001164803"/>
    </source>
</evidence>
<gene>
    <name evidence="1" type="ORF">NZD86_15370</name>
</gene>
<proteinExistence type="predicted"/>
<name>A0ABY6YYX7_9BACL</name>
<dbReference type="RefSeq" id="WP_268042930.1">
    <property type="nucleotide sequence ID" value="NZ_CP104064.1"/>
</dbReference>
<organism evidence="1 2">
    <name type="scientific">Alicyclobacillus dauci</name>
    <dbReference type="NCBI Taxonomy" id="1475485"/>
    <lineage>
        <taxon>Bacteria</taxon>
        <taxon>Bacillati</taxon>
        <taxon>Bacillota</taxon>
        <taxon>Bacilli</taxon>
        <taxon>Bacillales</taxon>
        <taxon>Alicyclobacillaceae</taxon>
        <taxon>Alicyclobacillus</taxon>
    </lineage>
</organism>